<evidence type="ECO:0000259" key="1">
    <source>
        <dbReference type="Pfam" id="PF18602"/>
    </source>
</evidence>
<feature type="domain" description="Rap1a immunity protein" evidence="1">
    <location>
        <begin position="25"/>
        <end position="106"/>
    </location>
</feature>
<evidence type="ECO:0000313" key="3">
    <source>
        <dbReference type="Proteomes" id="UP000018851"/>
    </source>
</evidence>
<reference evidence="2 3" key="1">
    <citation type="submission" date="2013-07" db="EMBL/GenBank/DDBJ databases">
        <title>Completed genome of Sphingomonas sanxanigenens NX02.</title>
        <authorList>
            <person name="Ma T."/>
            <person name="Huang H."/>
            <person name="Wu M."/>
            <person name="Li X."/>
            <person name="Li G."/>
        </authorList>
    </citation>
    <scope>NUCLEOTIDE SEQUENCE [LARGE SCALE GENOMIC DNA]</scope>
    <source>
        <strain evidence="2 3">NX02</strain>
    </source>
</reference>
<dbReference type="KEGG" id="ssan:NX02_05425"/>
<dbReference type="AlphaFoldDB" id="W0A4D7"/>
<organism evidence="2 3">
    <name type="scientific">Sphingomonas sanxanigenens DSM 19645 = NX02</name>
    <dbReference type="NCBI Taxonomy" id="1123269"/>
    <lineage>
        <taxon>Bacteria</taxon>
        <taxon>Pseudomonadati</taxon>
        <taxon>Pseudomonadota</taxon>
        <taxon>Alphaproteobacteria</taxon>
        <taxon>Sphingomonadales</taxon>
        <taxon>Sphingomonadaceae</taxon>
        <taxon>Sphingomonas</taxon>
    </lineage>
</organism>
<gene>
    <name evidence="2" type="ORF">NX02_05425</name>
</gene>
<dbReference type="InterPro" id="IPR041238">
    <property type="entry name" value="Rap1a"/>
</dbReference>
<dbReference type="Pfam" id="PF18602">
    <property type="entry name" value="Rap1a"/>
    <property type="match status" value="1"/>
</dbReference>
<dbReference type="HOGENOM" id="CLU_2208369_0_0_5"/>
<dbReference type="Proteomes" id="UP000018851">
    <property type="component" value="Chromosome"/>
</dbReference>
<accession>W0A4D7</accession>
<sequence length="107" mass="11414">MLPLGGGVLAQPKPARSFYASTVTASFLAGSCEGTKLDPLEADFCSGYIIGVYDALSLNGLICPSAASTTMQAVAIGRKEILDHPERWDRNPSVLVRDALKRAFPCR</sequence>
<name>W0A4D7_9SPHN</name>
<proteinExistence type="predicted"/>
<protein>
    <recommendedName>
        <fullName evidence="1">Rap1a immunity protein domain-containing protein</fullName>
    </recommendedName>
</protein>
<dbReference type="Gene3D" id="1.10.890.40">
    <property type="match status" value="1"/>
</dbReference>
<dbReference type="eggNOG" id="ENOG5031BSA">
    <property type="taxonomic scope" value="Bacteria"/>
</dbReference>
<keyword evidence="3" id="KW-1185">Reference proteome</keyword>
<evidence type="ECO:0000313" key="2">
    <source>
        <dbReference type="EMBL" id="AHE52824.1"/>
    </source>
</evidence>
<dbReference type="OrthoDB" id="7577289at2"/>
<dbReference type="EMBL" id="CP006644">
    <property type="protein sequence ID" value="AHE52824.1"/>
    <property type="molecule type" value="Genomic_DNA"/>
</dbReference>